<keyword evidence="3 5" id="KW-0720">Serine protease</keyword>
<dbReference type="Gene3D" id="2.40.10.10">
    <property type="entry name" value="Trypsin-like serine proteases"/>
    <property type="match status" value="1"/>
</dbReference>
<evidence type="ECO:0000256" key="6">
    <source>
        <dbReference type="SAM" id="MobiDB-lite"/>
    </source>
</evidence>
<dbReference type="PANTHER" id="PTHR24258:SF116">
    <property type="entry name" value="FI16631P1-RELATED"/>
    <property type="match status" value="1"/>
</dbReference>
<feature type="compositionally biased region" description="Basic and acidic residues" evidence="6">
    <location>
        <begin position="127"/>
        <end position="147"/>
    </location>
</feature>
<dbReference type="SUPFAM" id="SSF50494">
    <property type="entry name" value="Trypsin-like serine proteases"/>
    <property type="match status" value="1"/>
</dbReference>
<dbReference type="PROSITE" id="PS00134">
    <property type="entry name" value="TRYPSIN_HIS"/>
    <property type="match status" value="1"/>
</dbReference>
<evidence type="ECO:0000256" key="4">
    <source>
        <dbReference type="ARBA" id="ARBA00023157"/>
    </source>
</evidence>
<feature type="compositionally biased region" description="Basic and acidic residues" evidence="6">
    <location>
        <begin position="240"/>
        <end position="252"/>
    </location>
</feature>
<feature type="compositionally biased region" description="Basic and acidic residues" evidence="6">
    <location>
        <begin position="156"/>
        <end position="169"/>
    </location>
</feature>
<evidence type="ECO:0000256" key="5">
    <source>
        <dbReference type="RuleBase" id="RU363034"/>
    </source>
</evidence>
<proteinExistence type="predicted"/>
<feature type="compositionally biased region" description="Basic and acidic residues" evidence="6">
    <location>
        <begin position="268"/>
        <end position="279"/>
    </location>
</feature>
<dbReference type="PROSITE" id="PS00135">
    <property type="entry name" value="TRYPSIN_SER"/>
    <property type="match status" value="1"/>
</dbReference>
<comment type="caution">
    <text evidence="8">The sequence shown here is derived from an EMBL/GenBank/DDBJ whole genome shotgun (WGS) entry which is preliminary data.</text>
</comment>
<name>A0A8X6G0Z3_TRICU</name>
<keyword evidence="4" id="KW-1015">Disulfide bond</keyword>
<dbReference type="OrthoDB" id="8440449at2759"/>
<evidence type="ECO:0000313" key="8">
    <source>
        <dbReference type="EMBL" id="GFQ94135.1"/>
    </source>
</evidence>
<keyword evidence="1 5" id="KW-0645">Protease</keyword>
<dbReference type="InterPro" id="IPR001254">
    <property type="entry name" value="Trypsin_dom"/>
</dbReference>
<dbReference type="InterPro" id="IPR033116">
    <property type="entry name" value="TRYPSIN_SER"/>
</dbReference>
<evidence type="ECO:0000256" key="2">
    <source>
        <dbReference type="ARBA" id="ARBA00022801"/>
    </source>
</evidence>
<gene>
    <name evidence="8" type="ORF">TNCT_302941</name>
</gene>
<evidence type="ECO:0000256" key="3">
    <source>
        <dbReference type="ARBA" id="ARBA00022825"/>
    </source>
</evidence>
<dbReference type="InterPro" id="IPR043504">
    <property type="entry name" value="Peptidase_S1_PA_chymotrypsin"/>
</dbReference>
<evidence type="ECO:0000313" key="9">
    <source>
        <dbReference type="Proteomes" id="UP000887116"/>
    </source>
</evidence>
<dbReference type="Pfam" id="PF00089">
    <property type="entry name" value="Trypsin"/>
    <property type="match status" value="1"/>
</dbReference>
<feature type="domain" description="Peptidase S1" evidence="7">
    <location>
        <begin position="340"/>
        <end position="587"/>
    </location>
</feature>
<dbReference type="PRINTS" id="PR00722">
    <property type="entry name" value="CHYMOTRYPSIN"/>
</dbReference>
<dbReference type="PROSITE" id="PS50240">
    <property type="entry name" value="TRYPSIN_DOM"/>
    <property type="match status" value="1"/>
</dbReference>
<dbReference type="InterPro" id="IPR018114">
    <property type="entry name" value="TRYPSIN_HIS"/>
</dbReference>
<dbReference type="CDD" id="cd00190">
    <property type="entry name" value="Tryp_SPc"/>
    <property type="match status" value="1"/>
</dbReference>
<dbReference type="EMBL" id="BMAO01004366">
    <property type="protein sequence ID" value="GFQ94135.1"/>
    <property type="molecule type" value="Genomic_DNA"/>
</dbReference>
<dbReference type="GO" id="GO:0004252">
    <property type="term" value="F:serine-type endopeptidase activity"/>
    <property type="evidence" value="ECO:0007669"/>
    <property type="project" value="InterPro"/>
</dbReference>
<dbReference type="SMART" id="SM00020">
    <property type="entry name" value="Tryp_SPc"/>
    <property type="match status" value="1"/>
</dbReference>
<accession>A0A8X6G0Z3</accession>
<protein>
    <submittedName>
        <fullName evidence="8">Clotting factor B</fullName>
    </submittedName>
</protein>
<reference evidence="8" key="1">
    <citation type="submission" date="2020-07" db="EMBL/GenBank/DDBJ databases">
        <title>Multicomponent nature underlies the extraordinary mechanical properties of spider dragline silk.</title>
        <authorList>
            <person name="Kono N."/>
            <person name="Nakamura H."/>
            <person name="Mori M."/>
            <person name="Yoshida Y."/>
            <person name="Ohtoshi R."/>
            <person name="Malay A.D."/>
            <person name="Moran D.A.P."/>
            <person name="Tomita M."/>
            <person name="Numata K."/>
            <person name="Arakawa K."/>
        </authorList>
    </citation>
    <scope>NUCLEOTIDE SEQUENCE</scope>
</reference>
<dbReference type="InterPro" id="IPR001314">
    <property type="entry name" value="Peptidase_S1A"/>
</dbReference>
<dbReference type="Proteomes" id="UP000887116">
    <property type="component" value="Unassembled WGS sequence"/>
</dbReference>
<dbReference type="PANTHER" id="PTHR24258">
    <property type="entry name" value="SERINE PROTEASE-RELATED"/>
    <property type="match status" value="1"/>
</dbReference>
<sequence length="589" mass="66567">MRRYQQKKVLQLFNACRYARNRLKLLEMTKCDWFWKGTFFWSCILLCFLSEGIDGRHYDKCSTPDGRDGVCVAKRYCREAFSQSLVPCEGDESYCCPIPTTHRTAESSPAHRTTEPPVRTPINNNRPRNESPRGKDQPRTQYDDGRPRNPINSNDRPSEPPRSTDDGRNPSRPSYDNGYPRKPVSTHNIPDVQPKDDRDTSVGRPRNDGRGKVRFEDDSRVYEDHSVKPFVHNKPSGYIPDDRIDDPKRRPQYESGSGRETVSSNRPRPKEDEERRRPEPSTPNHYPSVDEIDKNHKPSRTGPNGRPNENPPVVFPRPQDLPVAQPQVPSCGVKPYELFIAGGEASEPHEWPWMTAIFRRHQNSRPKLFLCGGSLINTKYVLTAAHCFINNYVILPASAFVVRLGSYMLSSGEEYTVSNLVIHHNHSGADFFNDIALVRLASEVYITDKIAPICLPFPDMMYENFVGRIATVAGWGDTVFRTGGARVLQHVSVPIVSSEECFAAYSRVQGAAFLARGSDHVICAGLREGGKDACLGDSGGPLMLKTTEDRWIIIGIVSLGYKCAEPGYPGVYTRVTHYMSWIRDNMKPY</sequence>
<organism evidence="8 9">
    <name type="scientific">Trichonephila clavata</name>
    <name type="common">Joro spider</name>
    <name type="synonym">Nephila clavata</name>
    <dbReference type="NCBI Taxonomy" id="2740835"/>
    <lineage>
        <taxon>Eukaryota</taxon>
        <taxon>Metazoa</taxon>
        <taxon>Ecdysozoa</taxon>
        <taxon>Arthropoda</taxon>
        <taxon>Chelicerata</taxon>
        <taxon>Arachnida</taxon>
        <taxon>Araneae</taxon>
        <taxon>Araneomorphae</taxon>
        <taxon>Entelegynae</taxon>
        <taxon>Araneoidea</taxon>
        <taxon>Nephilidae</taxon>
        <taxon>Trichonephila</taxon>
    </lineage>
</organism>
<dbReference type="FunFam" id="2.40.10.10:FF:000006">
    <property type="entry name" value="Serine proteinase stubble"/>
    <property type="match status" value="1"/>
</dbReference>
<evidence type="ECO:0000259" key="7">
    <source>
        <dbReference type="PROSITE" id="PS50240"/>
    </source>
</evidence>
<feature type="compositionally biased region" description="Basic and acidic residues" evidence="6">
    <location>
        <begin position="193"/>
        <end position="227"/>
    </location>
</feature>
<feature type="compositionally biased region" description="Polar residues" evidence="6">
    <location>
        <begin position="254"/>
        <end position="265"/>
    </location>
</feature>
<keyword evidence="2 5" id="KW-0378">Hydrolase</keyword>
<feature type="region of interest" description="Disordered" evidence="6">
    <location>
        <begin position="103"/>
        <end position="321"/>
    </location>
</feature>
<keyword evidence="9" id="KW-1185">Reference proteome</keyword>
<dbReference type="GO" id="GO:0006508">
    <property type="term" value="P:proteolysis"/>
    <property type="evidence" value="ECO:0007669"/>
    <property type="project" value="UniProtKB-KW"/>
</dbReference>
<dbReference type="AlphaFoldDB" id="A0A8X6G0Z3"/>
<dbReference type="InterPro" id="IPR009003">
    <property type="entry name" value="Peptidase_S1_PA"/>
</dbReference>
<evidence type="ECO:0000256" key="1">
    <source>
        <dbReference type="ARBA" id="ARBA00022670"/>
    </source>
</evidence>